<evidence type="ECO:0000313" key="6">
    <source>
        <dbReference type="EMBL" id="OGG53086.1"/>
    </source>
</evidence>
<sequence>MELDALGMVAVFFTAIAATVLGTMSGGGLEIIMYPVFISLGIPIPIIISTAFTTNVFWTMPAAYNYLKGRKVDWMFVLLFSGIGLIGCYLGIAAILTVQPRIYQICIGVIILLFVVYLYFNKDIGLQEKREYSKSRGIYAYPFALVMGFYELILGVGNAIALSILTFYTRGFDFIDGLGHYYLIVLPWSIFSAAFLISKGYFDIQLAILAILGSMVGAYIGSRYARYKGNKFIKTLFVIVGGILGLKLLLGF</sequence>
<evidence type="ECO:0000256" key="1">
    <source>
        <dbReference type="ARBA" id="ARBA00004141"/>
    </source>
</evidence>
<dbReference type="InterPro" id="IPR051598">
    <property type="entry name" value="TSUP/Inactive_protease-like"/>
</dbReference>
<accession>A0A1F6CV88</accession>
<feature type="transmembrane region" description="Helical" evidence="5">
    <location>
        <begin position="204"/>
        <end position="220"/>
    </location>
</feature>
<feature type="transmembrane region" description="Helical" evidence="5">
    <location>
        <begin position="6"/>
        <end position="24"/>
    </location>
</feature>
<evidence type="ECO:0000256" key="3">
    <source>
        <dbReference type="ARBA" id="ARBA00022989"/>
    </source>
</evidence>
<dbReference type="STRING" id="1798480.A2851_03130"/>
<evidence type="ECO:0000256" key="4">
    <source>
        <dbReference type="ARBA" id="ARBA00023136"/>
    </source>
</evidence>
<organism evidence="6 7">
    <name type="scientific">Candidatus Kaiserbacteria bacterium RIFCSPHIGHO2_01_FULL_53_29</name>
    <dbReference type="NCBI Taxonomy" id="1798480"/>
    <lineage>
        <taxon>Bacteria</taxon>
        <taxon>Candidatus Kaiseribacteriota</taxon>
    </lineage>
</organism>
<keyword evidence="5" id="KW-1003">Cell membrane</keyword>
<dbReference type="PANTHER" id="PTHR43701">
    <property type="entry name" value="MEMBRANE TRANSPORTER PROTEIN MJ0441-RELATED"/>
    <property type="match status" value="1"/>
</dbReference>
<gene>
    <name evidence="6" type="ORF">A2851_03130</name>
</gene>
<evidence type="ECO:0000313" key="7">
    <source>
        <dbReference type="Proteomes" id="UP000176863"/>
    </source>
</evidence>
<comment type="caution">
    <text evidence="6">The sequence shown here is derived from an EMBL/GenBank/DDBJ whole genome shotgun (WGS) entry which is preliminary data.</text>
</comment>
<protein>
    <recommendedName>
        <fullName evidence="5">Probable membrane transporter protein</fullName>
    </recommendedName>
</protein>
<feature type="transmembrane region" description="Helical" evidence="5">
    <location>
        <begin position="180"/>
        <end position="198"/>
    </location>
</feature>
<name>A0A1F6CV88_9BACT</name>
<dbReference type="EMBL" id="MFKT01000018">
    <property type="protein sequence ID" value="OGG53086.1"/>
    <property type="molecule type" value="Genomic_DNA"/>
</dbReference>
<dbReference type="PANTHER" id="PTHR43701:SF2">
    <property type="entry name" value="MEMBRANE TRANSPORTER PROTEIN YJNA-RELATED"/>
    <property type="match status" value="1"/>
</dbReference>
<comment type="subcellular location">
    <subcellularLocation>
        <location evidence="5">Cell membrane</location>
        <topology evidence="5">Multi-pass membrane protein</topology>
    </subcellularLocation>
    <subcellularLocation>
        <location evidence="1">Membrane</location>
        <topology evidence="1">Multi-pass membrane protein</topology>
    </subcellularLocation>
</comment>
<reference evidence="6 7" key="1">
    <citation type="journal article" date="2016" name="Nat. Commun.">
        <title>Thousands of microbial genomes shed light on interconnected biogeochemical processes in an aquifer system.</title>
        <authorList>
            <person name="Anantharaman K."/>
            <person name="Brown C.T."/>
            <person name="Hug L.A."/>
            <person name="Sharon I."/>
            <person name="Castelle C.J."/>
            <person name="Probst A.J."/>
            <person name="Thomas B.C."/>
            <person name="Singh A."/>
            <person name="Wilkins M.J."/>
            <person name="Karaoz U."/>
            <person name="Brodie E.L."/>
            <person name="Williams K.H."/>
            <person name="Hubbard S.S."/>
            <person name="Banfield J.F."/>
        </authorList>
    </citation>
    <scope>NUCLEOTIDE SEQUENCE [LARGE SCALE GENOMIC DNA]</scope>
</reference>
<comment type="similarity">
    <text evidence="5">Belongs to the 4-toluene sulfonate uptake permease (TSUP) (TC 2.A.102) family.</text>
</comment>
<dbReference type="Proteomes" id="UP000176863">
    <property type="component" value="Unassembled WGS sequence"/>
</dbReference>
<dbReference type="Pfam" id="PF01925">
    <property type="entry name" value="TauE"/>
    <property type="match status" value="1"/>
</dbReference>
<proteinExistence type="inferred from homology"/>
<dbReference type="GO" id="GO:0005886">
    <property type="term" value="C:plasma membrane"/>
    <property type="evidence" value="ECO:0007669"/>
    <property type="project" value="UniProtKB-SubCell"/>
</dbReference>
<feature type="transmembrane region" description="Helical" evidence="5">
    <location>
        <begin position="31"/>
        <end position="54"/>
    </location>
</feature>
<keyword evidence="4 5" id="KW-0472">Membrane</keyword>
<feature type="transmembrane region" description="Helical" evidence="5">
    <location>
        <begin position="74"/>
        <end position="95"/>
    </location>
</feature>
<feature type="transmembrane region" description="Helical" evidence="5">
    <location>
        <begin position="102"/>
        <end position="120"/>
    </location>
</feature>
<feature type="transmembrane region" description="Helical" evidence="5">
    <location>
        <begin position="232"/>
        <end position="250"/>
    </location>
</feature>
<evidence type="ECO:0000256" key="2">
    <source>
        <dbReference type="ARBA" id="ARBA00022692"/>
    </source>
</evidence>
<dbReference type="InterPro" id="IPR002781">
    <property type="entry name" value="TM_pro_TauE-like"/>
</dbReference>
<keyword evidence="2 5" id="KW-0812">Transmembrane</keyword>
<evidence type="ECO:0000256" key="5">
    <source>
        <dbReference type="RuleBase" id="RU363041"/>
    </source>
</evidence>
<dbReference type="AlphaFoldDB" id="A0A1F6CV88"/>
<feature type="transmembrane region" description="Helical" evidence="5">
    <location>
        <begin position="140"/>
        <end position="168"/>
    </location>
</feature>
<keyword evidence="3 5" id="KW-1133">Transmembrane helix</keyword>